<feature type="compositionally biased region" description="Basic and acidic residues" evidence="2">
    <location>
        <begin position="240"/>
        <end position="250"/>
    </location>
</feature>
<evidence type="ECO:0000259" key="3">
    <source>
        <dbReference type="PROSITE" id="PS51082"/>
    </source>
</evidence>
<proteinExistence type="predicted"/>
<dbReference type="GO" id="GO:0003779">
    <property type="term" value="F:actin binding"/>
    <property type="evidence" value="ECO:0007669"/>
    <property type="project" value="InterPro"/>
</dbReference>
<feature type="coiled-coil region" evidence="1">
    <location>
        <begin position="98"/>
        <end position="174"/>
    </location>
</feature>
<dbReference type="SUPFAM" id="SSF57997">
    <property type="entry name" value="Tropomyosin"/>
    <property type="match status" value="1"/>
</dbReference>
<feature type="compositionally biased region" description="Acidic residues" evidence="2">
    <location>
        <begin position="275"/>
        <end position="305"/>
    </location>
</feature>
<dbReference type="Proteomes" id="UP000678499">
    <property type="component" value="Unassembled WGS sequence"/>
</dbReference>
<evidence type="ECO:0000313" key="5">
    <source>
        <dbReference type="Proteomes" id="UP000678499"/>
    </source>
</evidence>
<evidence type="ECO:0000256" key="1">
    <source>
        <dbReference type="SAM" id="Coils"/>
    </source>
</evidence>
<dbReference type="EMBL" id="OA882868">
    <property type="protein sequence ID" value="CAD7277209.1"/>
    <property type="molecule type" value="Genomic_DNA"/>
</dbReference>
<feature type="region of interest" description="Disordered" evidence="2">
    <location>
        <begin position="228"/>
        <end position="404"/>
    </location>
</feature>
<dbReference type="PROSITE" id="PS51082">
    <property type="entry name" value="WH2"/>
    <property type="match status" value="1"/>
</dbReference>
<keyword evidence="1" id="KW-0175">Coiled coil</keyword>
<feature type="region of interest" description="Disordered" evidence="2">
    <location>
        <begin position="1"/>
        <end position="31"/>
    </location>
</feature>
<feature type="compositionally biased region" description="Low complexity" evidence="2">
    <location>
        <begin position="380"/>
        <end position="389"/>
    </location>
</feature>
<evidence type="ECO:0000256" key="2">
    <source>
        <dbReference type="SAM" id="MobiDB-lite"/>
    </source>
</evidence>
<keyword evidence="5" id="KW-1185">Reference proteome</keyword>
<gene>
    <name evidence="4" type="ORF">NMOB1V02_LOCUS4945</name>
</gene>
<feature type="domain" description="WH2" evidence="3">
    <location>
        <begin position="44"/>
        <end position="61"/>
    </location>
</feature>
<dbReference type="OrthoDB" id="6157464at2759"/>
<accession>A0A7R9GDZ2</accession>
<reference evidence="4" key="1">
    <citation type="submission" date="2020-11" db="EMBL/GenBank/DDBJ databases">
        <authorList>
            <person name="Tran Van P."/>
        </authorList>
    </citation>
    <scope>NUCLEOTIDE SEQUENCE</scope>
</reference>
<evidence type="ECO:0000313" key="4">
    <source>
        <dbReference type="EMBL" id="CAD7277209.1"/>
    </source>
</evidence>
<name>A0A7R9GDZ2_9CRUS</name>
<sequence length="476" mass="55227">MKDLESKATKDKLRKVVTNDRSQPLLPRMKSKGQFVYDSEKPNLHHQLLNEIQRGVNLKRVKHISDRSRPLLEGLKKFRRQLTIEEQQKVEETPPEPIDEDLDDIDKLRDDLQATKQLLEIELRNKHVEKELNEKLQSKLEQMETELKTLKTSLKETQKQNQELSEQLATRKDSVDLKPLKRLPLEPSFSFADLKKDLSKANLTRNDSVIFNEIDAFEEEYNNLQSRLAQAQKESQTWRSKFEKASKELQEANAKLNPSQDQKPVPKFVPSPESSSEEEESSTEEEEDEEEEEEEEEEESESEADEDKKELRSLESKLRSTQERAKAARSEKKSLRKSIKDLEKSIKSEKENYSRLKQDVDKMARLMSTDDCTSEDTLDSSESSSSDSESSSDADTELELDPTLGSRLQLDNLNVETRYAKINSCIKKLQEDLNRTKRCNHLLKSNADKLQQDYESEKAKYKQLEQELNHVLAELG</sequence>
<dbReference type="EMBL" id="CAJPEX010000831">
    <property type="protein sequence ID" value="CAG0917361.1"/>
    <property type="molecule type" value="Genomic_DNA"/>
</dbReference>
<feature type="compositionally biased region" description="Basic and acidic residues" evidence="2">
    <location>
        <begin position="1"/>
        <end position="11"/>
    </location>
</feature>
<feature type="compositionally biased region" description="Polar residues" evidence="2">
    <location>
        <begin position="228"/>
        <end position="239"/>
    </location>
</feature>
<organism evidence="4">
    <name type="scientific">Notodromas monacha</name>
    <dbReference type="NCBI Taxonomy" id="399045"/>
    <lineage>
        <taxon>Eukaryota</taxon>
        <taxon>Metazoa</taxon>
        <taxon>Ecdysozoa</taxon>
        <taxon>Arthropoda</taxon>
        <taxon>Crustacea</taxon>
        <taxon>Oligostraca</taxon>
        <taxon>Ostracoda</taxon>
        <taxon>Podocopa</taxon>
        <taxon>Podocopida</taxon>
        <taxon>Cypridocopina</taxon>
        <taxon>Cypridoidea</taxon>
        <taxon>Cyprididae</taxon>
        <taxon>Notodromas</taxon>
    </lineage>
</organism>
<dbReference type="AlphaFoldDB" id="A0A7R9GDZ2"/>
<protein>
    <recommendedName>
        <fullName evidence="3">WH2 domain-containing protein</fullName>
    </recommendedName>
</protein>
<feature type="compositionally biased region" description="Basic and acidic residues" evidence="2">
    <location>
        <begin position="306"/>
        <end position="364"/>
    </location>
</feature>
<feature type="compositionally biased region" description="Acidic residues" evidence="2">
    <location>
        <begin position="390"/>
        <end position="400"/>
    </location>
</feature>
<feature type="coiled-coil region" evidence="1">
    <location>
        <begin position="426"/>
        <end position="474"/>
    </location>
</feature>
<dbReference type="InterPro" id="IPR003124">
    <property type="entry name" value="WH2_dom"/>
</dbReference>